<feature type="compositionally biased region" description="Basic and acidic residues" evidence="1">
    <location>
        <begin position="175"/>
        <end position="189"/>
    </location>
</feature>
<feature type="region of interest" description="Disordered" evidence="1">
    <location>
        <begin position="329"/>
        <end position="373"/>
    </location>
</feature>
<evidence type="ECO:0000313" key="2">
    <source>
        <dbReference type="EMBL" id="GFG30910.1"/>
    </source>
</evidence>
<proteinExistence type="predicted"/>
<reference evidence="3" key="1">
    <citation type="submission" date="2020-01" db="EMBL/GenBank/DDBJ databases">
        <title>Draft genome sequence of the Termite Coptotermes fromosanus.</title>
        <authorList>
            <person name="Itakura S."/>
            <person name="Yosikawa Y."/>
            <person name="Umezawa K."/>
        </authorList>
    </citation>
    <scope>NUCLEOTIDE SEQUENCE [LARGE SCALE GENOMIC DNA]</scope>
</reference>
<evidence type="ECO:0000313" key="3">
    <source>
        <dbReference type="Proteomes" id="UP000502823"/>
    </source>
</evidence>
<dbReference type="InParanoid" id="A0A6L2PHK2"/>
<feature type="compositionally biased region" description="Basic and acidic residues" evidence="1">
    <location>
        <begin position="234"/>
        <end position="245"/>
    </location>
</feature>
<feature type="compositionally biased region" description="Polar residues" evidence="1">
    <location>
        <begin position="161"/>
        <end position="173"/>
    </location>
</feature>
<feature type="compositionally biased region" description="Acidic residues" evidence="1">
    <location>
        <begin position="123"/>
        <end position="132"/>
    </location>
</feature>
<dbReference type="EMBL" id="BLKM01007528">
    <property type="protein sequence ID" value="GFG30910.1"/>
    <property type="molecule type" value="Genomic_DNA"/>
</dbReference>
<name>A0A6L2PHK2_COPFO</name>
<evidence type="ECO:0000256" key="1">
    <source>
        <dbReference type="SAM" id="MobiDB-lite"/>
    </source>
</evidence>
<feature type="non-terminal residue" evidence="2">
    <location>
        <position position="1"/>
    </location>
</feature>
<organism evidence="2 3">
    <name type="scientific">Coptotermes formosanus</name>
    <name type="common">Formosan subterranean termite</name>
    <dbReference type="NCBI Taxonomy" id="36987"/>
    <lineage>
        <taxon>Eukaryota</taxon>
        <taxon>Metazoa</taxon>
        <taxon>Ecdysozoa</taxon>
        <taxon>Arthropoda</taxon>
        <taxon>Hexapoda</taxon>
        <taxon>Insecta</taxon>
        <taxon>Pterygota</taxon>
        <taxon>Neoptera</taxon>
        <taxon>Polyneoptera</taxon>
        <taxon>Dictyoptera</taxon>
        <taxon>Blattodea</taxon>
        <taxon>Blattoidea</taxon>
        <taxon>Termitoidae</taxon>
        <taxon>Rhinotermitidae</taxon>
        <taxon>Coptotermes</taxon>
    </lineage>
</organism>
<feature type="compositionally biased region" description="Polar residues" evidence="1">
    <location>
        <begin position="252"/>
        <end position="263"/>
    </location>
</feature>
<feature type="compositionally biased region" description="Low complexity" evidence="1">
    <location>
        <begin position="334"/>
        <end position="347"/>
    </location>
</feature>
<dbReference type="AlphaFoldDB" id="A0A6L2PHK2"/>
<sequence length="373" mass="40751">HKRKMQNFLPCKTSPQSRCDVSNGNGVIYEDLTNIRPRTLPNHCAPGQTAPSIEMIDVKSGANYNSGFPVLGNPSVFICPPPRPDPYTSQDLYNPVYEELSNGSGDRGESDPDSEGAAPAPASEDEFAEDELSLGGECEAGCQPGHPQHHPEDVERGGPLNSGTSSLQGSTGNDLCRDLDSSDADDRSRFLMNTPLPGLGLGPGGRNFSLPPAYRNRTTRAPQPHQHRTQHAPPEQRRPRSLDRRRGWRSKGQPQQISPQSPARHQDCAVPSVTHRLPYILQPPVPPPPNRNLAVNPYESVPVLNHLHQHHHGSGYSPRQQQELFSTFRRGKTQSQDSSFGSDSGYSNNTSSRGRSSKDAHRLSAHSGDLVLS</sequence>
<dbReference type="Proteomes" id="UP000502823">
    <property type="component" value="Unassembled WGS sequence"/>
</dbReference>
<keyword evidence="3" id="KW-1185">Reference proteome</keyword>
<accession>A0A6L2PHK2</accession>
<comment type="caution">
    <text evidence="2">The sequence shown here is derived from an EMBL/GenBank/DDBJ whole genome shotgun (WGS) entry which is preliminary data.</text>
</comment>
<dbReference type="OrthoDB" id="8186352at2759"/>
<feature type="region of interest" description="Disordered" evidence="1">
    <location>
        <begin position="97"/>
        <end position="268"/>
    </location>
</feature>
<protein>
    <submittedName>
        <fullName evidence="2">Uncharacterized protein</fullName>
    </submittedName>
</protein>
<gene>
    <name evidence="2" type="ORF">Cfor_03227</name>
</gene>